<proteinExistence type="inferred from homology"/>
<gene>
    <name evidence="2" type="ORF">DW921_09215</name>
</gene>
<dbReference type="SUPFAM" id="SSF49899">
    <property type="entry name" value="Concanavalin A-like lectins/glucanases"/>
    <property type="match status" value="1"/>
</dbReference>
<dbReference type="InterPro" id="IPR050546">
    <property type="entry name" value="Glycosyl_Hydrlase_16"/>
</dbReference>
<name>A0A413SZ31_9BACT</name>
<accession>A0A413SZ31</accession>
<evidence type="ECO:0000313" key="3">
    <source>
        <dbReference type="Proteomes" id="UP000283855"/>
    </source>
</evidence>
<reference evidence="2 3" key="1">
    <citation type="submission" date="2018-08" db="EMBL/GenBank/DDBJ databases">
        <title>A genome reference for cultivated species of the human gut microbiota.</title>
        <authorList>
            <person name="Zou Y."/>
            <person name="Xue W."/>
            <person name="Luo G."/>
        </authorList>
    </citation>
    <scope>NUCLEOTIDE SEQUENCE [LARGE SCALE GENOMIC DNA]</scope>
    <source>
        <strain evidence="2 3">AM42-38</strain>
    </source>
</reference>
<dbReference type="EMBL" id="QSFT01000018">
    <property type="protein sequence ID" value="RHA75079.1"/>
    <property type="molecule type" value="Genomic_DNA"/>
</dbReference>
<dbReference type="Proteomes" id="UP000283855">
    <property type="component" value="Unassembled WGS sequence"/>
</dbReference>
<evidence type="ECO:0000256" key="1">
    <source>
        <dbReference type="ARBA" id="ARBA00006865"/>
    </source>
</evidence>
<dbReference type="PROSITE" id="PS51762">
    <property type="entry name" value="GH16_2"/>
    <property type="match status" value="1"/>
</dbReference>
<dbReference type="Gene3D" id="2.60.120.200">
    <property type="match status" value="1"/>
</dbReference>
<dbReference type="PANTHER" id="PTHR10963">
    <property type="entry name" value="GLYCOSYL HYDROLASE-RELATED"/>
    <property type="match status" value="1"/>
</dbReference>
<organism evidence="2 3">
    <name type="scientific">Phocaeicola coprophilus</name>
    <dbReference type="NCBI Taxonomy" id="387090"/>
    <lineage>
        <taxon>Bacteria</taxon>
        <taxon>Pseudomonadati</taxon>
        <taxon>Bacteroidota</taxon>
        <taxon>Bacteroidia</taxon>
        <taxon>Bacteroidales</taxon>
        <taxon>Bacteroidaceae</taxon>
        <taxon>Phocaeicola</taxon>
    </lineage>
</organism>
<comment type="caution">
    <text evidence="2">The sequence shown here is derived from an EMBL/GenBank/DDBJ whole genome shotgun (WGS) entry which is preliminary data.</text>
</comment>
<dbReference type="InterPro" id="IPR000757">
    <property type="entry name" value="Beta-glucanase-like"/>
</dbReference>
<sequence>MKMNKMLTLVCGLALGSHLAAQQPRYELIWQEDFNGSTFDEKYWTKIPRGNADWCRHMSDEPSLYEVKDGNLILRGKVNDGIVPQDTARYITGGLYTKDKKTITHGKVEIKAKLQAAQGAWPAFWMLPNTGTWPNGGEIDIMERLNHDSIAYQTVHSYYTYVLKEENNPPHGGIGAINPDDYNVYAVEILPDSLVFSINGNHTFTYPRIETDKEGQFPFGTPYYILIDMQIEGSWVGKANPAEYPVEMQIDWVKVYSLKP</sequence>
<dbReference type="InterPro" id="IPR013320">
    <property type="entry name" value="ConA-like_dom_sf"/>
</dbReference>
<dbReference type="PANTHER" id="PTHR10963:SF55">
    <property type="entry name" value="GLYCOSIDE HYDROLASE FAMILY 16 PROTEIN"/>
    <property type="match status" value="1"/>
</dbReference>
<dbReference type="RefSeq" id="WP_008144488.1">
    <property type="nucleotide sequence ID" value="NZ_CABJGD010000018.1"/>
</dbReference>
<dbReference type="GO" id="GO:0005975">
    <property type="term" value="P:carbohydrate metabolic process"/>
    <property type="evidence" value="ECO:0007669"/>
    <property type="project" value="InterPro"/>
</dbReference>
<dbReference type="GeneID" id="78403808"/>
<dbReference type="AlphaFoldDB" id="A0A413SZ31"/>
<evidence type="ECO:0000313" key="2">
    <source>
        <dbReference type="EMBL" id="RHA75079.1"/>
    </source>
</evidence>
<dbReference type="CDD" id="cd08023">
    <property type="entry name" value="GH16_laminarinase_like"/>
    <property type="match status" value="1"/>
</dbReference>
<protein>
    <submittedName>
        <fullName evidence="2">Glycoside hydrolase family 16 protein</fullName>
    </submittedName>
</protein>
<dbReference type="GO" id="GO:0004553">
    <property type="term" value="F:hydrolase activity, hydrolyzing O-glycosyl compounds"/>
    <property type="evidence" value="ECO:0007669"/>
    <property type="project" value="InterPro"/>
</dbReference>
<dbReference type="Pfam" id="PF00722">
    <property type="entry name" value="Glyco_hydro_16"/>
    <property type="match status" value="1"/>
</dbReference>
<keyword evidence="2" id="KW-0378">Hydrolase</keyword>
<comment type="similarity">
    <text evidence="1">Belongs to the glycosyl hydrolase 16 family.</text>
</comment>